<evidence type="ECO:0000256" key="5">
    <source>
        <dbReference type="SAM" id="SignalP"/>
    </source>
</evidence>
<reference evidence="9" key="1">
    <citation type="journal article" date="2019" name="Int. J. Syst. Evol. Microbiol.">
        <title>The Global Catalogue of Microorganisms (GCM) 10K type strain sequencing project: providing services to taxonomists for standard genome sequencing and annotation.</title>
        <authorList>
            <consortium name="The Broad Institute Genomics Platform"/>
            <consortium name="The Broad Institute Genome Sequencing Center for Infectious Disease"/>
            <person name="Wu L."/>
            <person name="Ma J."/>
        </authorList>
    </citation>
    <scope>NUCLEOTIDE SEQUENCE [LARGE SCALE GENOMIC DNA]</scope>
    <source>
        <strain evidence="9">CCM 7480</strain>
    </source>
</reference>
<dbReference type="PROSITE" id="PS01039">
    <property type="entry name" value="SBP_BACTERIAL_3"/>
    <property type="match status" value="1"/>
</dbReference>
<evidence type="ECO:0000256" key="3">
    <source>
        <dbReference type="ARBA" id="ARBA00022729"/>
    </source>
</evidence>
<gene>
    <name evidence="8" type="ORF">ACFOPH_08825</name>
</gene>
<dbReference type="RefSeq" id="WP_379734814.1">
    <property type="nucleotide sequence ID" value="NZ_JBHRVV010000001.1"/>
</dbReference>
<dbReference type="InterPro" id="IPR018313">
    <property type="entry name" value="SBP_3_CS"/>
</dbReference>
<sequence length="286" mass="30436">MRKEPFHHSRRAFGLAAVLLALGAVLLALGAVMPATAADDLLDTARARGTLRIALEGTYPPFNFRDPKTGQLAGYDVEVAQAVAARLGLKPAFVTTEWAAILAGLAAGKYDVIVSQVGITDKRQQAFDFSRPYTYSSPQLIVRRNEQAHYASLEDLKGKKLGVGQGSVFEQQAKRVPGIEVRSYPAAPENLQDLAFGRVDAALNDSLMVAYLLKNSKLPIRAGARVGQVERMGIAMRKGNPKLKAAIDGALGAMEADGSLKAISTKWFGSDASRPAPAVPAAPAAR</sequence>
<dbReference type="Gene3D" id="3.40.190.10">
    <property type="entry name" value="Periplasmic binding protein-like II"/>
    <property type="match status" value="2"/>
</dbReference>
<dbReference type="InterPro" id="IPR001320">
    <property type="entry name" value="Iontro_rcpt_C"/>
</dbReference>
<dbReference type="InterPro" id="IPR006311">
    <property type="entry name" value="TAT_signal"/>
</dbReference>
<keyword evidence="9" id="KW-1185">Reference proteome</keyword>
<evidence type="ECO:0000313" key="8">
    <source>
        <dbReference type="EMBL" id="MFC3458349.1"/>
    </source>
</evidence>
<accession>A0ABV7PGP7</accession>
<dbReference type="InterPro" id="IPR001638">
    <property type="entry name" value="Solute-binding_3/MltF_N"/>
</dbReference>
<dbReference type="PROSITE" id="PS51318">
    <property type="entry name" value="TAT"/>
    <property type="match status" value="1"/>
</dbReference>
<evidence type="ECO:0000256" key="1">
    <source>
        <dbReference type="ARBA" id="ARBA00004196"/>
    </source>
</evidence>
<evidence type="ECO:0000313" key="9">
    <source>
        <dbReference type="Proteomes" id="UP001595665"/>
    </source>
</evidence>
<evidence type="ECO:0000259" key="6">
    <source>
        <dbReference type="SMART" id="SM00062"/>
    </source>
</evidence>
<evidence type="ECO:0000259" key="7">
    <source>
        <dbReference type="SMART" id="SM00079"/>
    </source>
</evidence>
<dbReference type="PANTHER" id="PTHR35936">
    <property type="entry name" value="MEMBRANE-BOUND LYTIC MUREIN TRANSGLYCOSYLASE F"/>
    <property type="match status" value="1"/>
</dbReference>
<feature type="domain" description="Solute-binding protein family 3/N-terminal" evidence="6">
    <location>
        <begin position="50"/>
        <end position="271"/>
    </location>
</feature>
<dbReference type="SMART" id="SM00062">
    <property type="entry name" value="PBPb"/>
    <property type="match status" value="1"/>
</dbReference>
<dbReference type="EMBL" id="JBHRVV010000001">
    <property type="protein sequence ID" value="MFC3458349.1"/>
    <property type="molecule type" value="Genomic_DNA"/>
</dbReference>
<evidence type="ECO:0000256" key="2">
    <source>
        <dbReference type="ARBA" id="ARBA00010333"/>
    </source>
</evidence>
<dbReference type="SMART" id="SM00079">
    <property type="entry name" value="PBPe"/>
    <property type="match status" value="1"/>
</dbReference>
<proteinExistence type="inferred from homology"/>
<comment type="similarity">
    <text evidence="2 4">Belongs to the bacterial solute-binding protein 3 family.</text>
</comment>
<dbReference type="Proteomes" id="UP001595665">
    <property type="component" value="Unassembled WGS sequence"/>
</dbReference>
<organism evidence="8 9">
    <name type="scientific">Massilia haematophila</name>
    <dbReference type="NCBI Taxonomy" id="457923"/>
    <lineage>
        <taxon>Bacteria</taxon>
        <taxon>Pseudomonadati</taxon>
        <taxon>Pseudomonadota</taxon>
        <taxon>Betaproteobacteria</taxon>
        <taxon>Burkholderiales</taxon>
        <taxon>Oxalobacteraceae</taxon>
        <taxon>Telluria group</taxon>
        <taxon>Massilia</taxon>
    </lineage>
</organism>
<feature type="signal peptide" evidence="5">
    <location>
        <begin position="1"/>
        <end position="37"/>
    </location>
</feature>
<comment type="subcellular location">
    <subcellularLocation>
        <location evidence="1">Cell envelope</location>
    </subcellularLocation>
</comment>
<dbReference type="Pfam" id="PF00497">
    <property type="entry name" value="SBP_bac_3"/>
    <property type="match status" value="1"/>
</dbReference>
<feature type="domain" description="Ionotropic glutamate receptor C-terminal" evidence="7">
    <location>
        <begin position="50"/>
        <end position="270"/>
    </location>
</feature>
<dbReference type="SUPFAM" id="SSF53850">
    <property type="entry name" value="Periplasmic binding protein-like II"/>
    <property type="match status" value="1"/>
</dbReference>
<keyword evidence="3 5" id="KW-0732">Signal</keyword>
<comment type="caution">
    <text evidence="8">The sequence shown here is derived from an EMBL/GenBank/DDBJ whole genome shotgun (WGS) entry which is preliminary data.</text>
</comment>
<feature type="chain" id="PRO_5047381219" evidence="5">
    <location>
        <begin position="38"/>
        <end position="286"/>
    </location>
</feature>
<evidence type="ECO:0000256" key="4">
    <source>
        <dbReference type="RuleBase" id="RU003744"/>
    </source>
</evidence>
<dbReference type="PANTHER" id="PTHR35936:SF35">
    <property type="entry name" value="L-CYSTINE-BINDING PROTEIN TCYJ"/>
    <property type="match status" value="1"/>
</dbReference>
<name>A0ABV7PGP7_9BURK</name>
<protein>
    <submittedName>
        <fullName evidence="8">Transporter substrate-binding domain-containing protein</fullName>
    </submittedName>
</protein>